<dbReference type="InterPro" id="IPR018710">
    <property type="entry name" value="DUF2232"/>
</dbReference>
<keyword evidence="1" id="KW-0472">Membrane</keyword>
<keyword evidence="4" id="KW-1185">Reference proteome</keyword>
<accession>A0AA49JTU1</accession>
<organism evidence="2">
    <name type="scientific">Pseudogemmatithrix spongiicola</name>
    <dbReference type="NCBI Taxonomy" id="3062599"/>
    <lineage>
        <taxon>Bacteria</taxon>
        <taxon>Pseudomonadati</taxon>
        <taxon>Gemmatimonadota</taxon>
        <taxon>Gemmatimonadia</taxon>
        <taxon>Gemmatimonadales</taxon>
        <taxon>Gemmatimonadaceae</taxon>
        <taxon>Pseudogemmatithrix</taxon>
    </lineage>
</organism>
<dbReference type="KEGG" id="pspc:Strain318_001025"/>
<evidence type="ECO:0000256" key="1">
    <source>
        <dbReference type="SAM" id="Phobius"/>
    </source>
</evidence>
<dbReference type="AlphaFoldDB" id="A0AA49JTU1"/>
<feature type="transmembrane region" description="Helical" evidence="1">
    <location>
        <begin position="88"/>
        <end position="109"/>
    </location>
</feature>
<evidence type="ECO:0000313" key="3">
    <source>
        <dbReference type="EMBL" id="WKW14672.1"/>
    </source>
</evidence>
<name>A0AA49JTU1_9BACT</name>
<evidence type="ECO:0000313" key="2">
    <source>
        <dbReference type="EMBL" id="WKW11762.1"/>
    </source>
</evidence>
<feature type="transmembrane region" description="Helical" evidence="1">
    <location>
        <begin position="300"/>
        <end position="323"/>
    </location>
</feature>
<gene>
    <name evidence="2" type="ORF">Strain138_001025</name>
    <name evidence="3" type="ORF">Strain318_001025</name>
</gene>
<keyword evidence="1" id="KW-0812">Transmembrane</keyword>
<dbReference type="RefSeq" id="WP_367887451.1">
    <property type="nucleotide sequence ID" value="NZ_CP130612.1"/>
</dbReference>
<keyword evidence="1" id="KW-1133">Transmembrane helix</keyword>
<protein>
    <submittedName>
        <fullName evidence="2">DUF2232 domain-containing protein</fullName>
    </submittedName>
</protein>
<dbReference type="EMBL" id="CP130612">
    <property type="protein sequence ID" value="WKW11762.1"/>
    <property type="molecule type" value="Genomic_DNA"/>
</dbReference>
<feature type="transmembrane region" description="Helical" evidence="1">
    <location>
        <begin position="266"/>
        <end position="293"/>
    </location>
</feature>
<accession>A0AA49JZJ6</accession>
<dbReference type="Proteomes" id="UP001229955">
    <property type="component" value="Chromosome"/>
</dbReference>
<reference evidence="2" key="1">
    <citation type="submission" date="2023-07" db="EMBL/GenBank/DDBJ databases">
        <authorList>
            <person name="Haufschild T."/>
            <person name="Kallscheuer N."/>
            <person name="Hammer J."/>
            <person name="Kohn T."/>
            <person name="Kabuu M."/>
            <person name="Jogler M."/>
            <person name="Wohfarth N."/>
            <person name="Heuer A."/>
            <person name="Rohde M."/>
            <person name="van Teeseling M.C.F."/>
            <person name="Jogler C."/>
        </authorList>
    </citation>
    <scope>NUCLEOTIDE SEQUENCE</scope>
    <source>
        <strain evidence="2">Strain 138</strain>
        <strain evidence="3">Strain 318</strain>
    </source>
</reference>
<evidence type="ECO:0000313" key="4">
    <source>
        <dbReference type="Proteomes" id="UP001229955"/>
    </source>
</evidence>
<feature type="transmembrane region" description="Helical" evidence="1">
    <location>
        <begin position="42"/>
        <end position="58"/>
    </location>
</feature>
<feature type="transmembrane region" description="Helical" evidence="1">
    <location>
        <begin position="121"/>
        <end position="145"/>
    </location>
</feature>
<feature type="transmembrane region" description="Helical" evidence="1">
    <location>
        <begin position="243"/>
        <end position="260"/>
    </location>
</feature>
<sequence length="342" mass="36965">MTQEEGAAPPREQGWWGPLLATLALLIFPATPPFALLLPVDQTILLLAPALALMAIAGWRSGGRFTLAATWTAFAVYVVWVSGEPTPFALLSRGWGVILAACFAGTLLLGGEVRFLPRALLAILAALLLGTLTVAVTEGGFGAAVGVLSEEFTRRAAEIQRAWQEFTAQPQWQELARDNAGADALAAQVEAQFTALPTAAKVLMPAMLALESLAVLALAWALYHRFGRVRLGPPLAALRDLRFHDGLVWGLIAGLLVLVVPMPNAFAAFGINCLVFFGALYVMRGLGVFVWFLRPGKWMAVLWSIVLVMFWSVIAAVALVIGVGDTWLDWRNRPRPQSQRSE</sequence>
<dbReference type="Pfam" id="PF09991">
    <property type="entry name" value="DUF2232"/>
    <property type="match status" value="1"/>
</dbReference>
<dbReference type="EMBL" id="CP130613">
    <property type="protein sequence ID" value="WKW14672.1"/>
    <property type="molecule type" value="Genomic_DNA"/>
</dbReference>
<feature type="transmembrane region" description="Helical" evidence="1">
    <location>
        <begin position="202"/>
        <end position="223"/>
    </location>
</feature>
<proteinExistence type="predicted"/>
<feature type="transmembrane region" description="Helical" evidence="1">
    <location>
        <begin position="15"/>
        <end position="36"/>
    </location>
</feature>